<dbReference type="PANTHER" id="PTHR34846">
    <property type="entry name" value="4-CARBOXYMUCONOLACTONE DECARBOXYLASE FAMILY PROTEIN (AFU_ORTHOLOGUE AFUA_6G11590)"/>
    <property type="match status" value="1"/>
</dbReference>
<reference evidence="3" key="1">
    <citation type="journal article" date="2019" name="Int. J. Syst. Evol. Microbiol.">
        <title>The Global Catalogue of Microorganisms (GCM) 10K type strain sequencing project: providing services to taxonomists for standard genome sequencing and annotation.</title>
        <authorList>
            <consortium name="The Broad Institute Genomics Platform"/>
            <consortium name="The Broad Institute Genome Sequencing Center for Infectious Disease"/>
            <person name="Wu L."/>
            <person name="Ma J."/>
        </authorList>
    </citation>
    <scope>NUCLEOTIDE SEQUENCE [LARGE SCALE GENOMIC DNA]</scope>
    <source>
        <strain evidence="3">JCM 10083</strain>
    </source>
</reference>
<evidence type="ECO:0000259" key="1">
    <source>
        <dbReference type="Pfam" id="PF02627"/>
    </source>
</evidence>
<organism evidence="2 3">
    <name type="scientific">Streptosporangium amethystogenes subsp. fukuiense</name>
    <dbReference type="NCBI Taxonomy" id="698418"/>
    <lineage>
        <taxon>Bacteria</taxon>
        <taxon>Bacillati</taxon>
        <taxon>Actinomycetota</taxon>
        <taxon>Actinomycetes</taxon>
        <taxon>Streptosporangiales</taxon>
        <taxon>Streptosporangiaceae</taxon>
        <taxon>Streptosporangium</taxon>
    </lineage>
</organism>
<dbReference type="Proteomes" id="UP001596514">
    <property type="component" value="Unassembled WGS sequence"/>
</dbReference>
<protein>
    <submittedName>
        <fullName evidence="2">Carboxymuconolactone decarboxylase family protein</fullName>
    </submittedName>
</protein>
<dbReference type="SUPFAM" id="SSF69118">
    <property type="entry name" value="AhpD-like"/>
    <property type="match status" value="1"/>
</dbReference>
<dbReference type="InterPro" id="IPR003779">
    <property type="entry name" value="CMD-like"/>
</dbReference>
<dbReference type="InterPro" id="IPR029032">
    <property type="entry name" value="AhpD-like"/>
</dbReference>
<dbReference type="Gene3D" id="1.20.1290.10">
    <property type="entry name" value="AhpD-like"/>
    <property type="match status" value="1"/>
</dbReference>
<proteinExistence type="predicted"/>
<comment type="caution">
    <text evidence="2">The sequence shown here is derived from an EMBL/GenBank/DDBJ whole genome shotgun (WGS) entry which is preliminary data.</text>
</comment>
<sequence length="208" mass="23460">MPTDEPQGLIPMLPVEEAARIAVEVGMREEMSRIHFYRLLMNSPQSARVENEINDRILWEGRLTVRPEATRLRELAIMRVAWATGSEYLWAHHYAPTVDVDLPGKRPADVLAVREGADHPGFGPAERAVMRAVDEMVRDDRISPETLDDLRSELANDGEVVEICYVIAIWRALTTLMATFEVPLEPGYRAWAPDGRRPENHKAGAPGR</sequence>
<feature type="domain" description="Carboxymuconolactone decarboxylase-like" evidence="1">
    <location>
        <begin position="70"/>
        <end position="135"/>
    </location>
</feature>
<gene>
    <name evidence="2" type="ORF">ACFQVD_27270</name>
</gene>
<dbReference type="Pfam" id="PF02627">
    <property type="entry name" value="CMD"/>
    <property type="match status" value="1"/>
</dbReference>
<dbReference type="PANTHER" id="PTHR34846:SF11">
    <property type="entry name" value="4-CARBOXYMUCONOLACTONE DECARBOXYLASE FAMILY PROTEIN (AFU_ORTHOLOGUE AFUA_6G11590)"/>
    <property type="match status" value="1"/>
</dbReference>
<accession>A0ABW2T555</accession>
<evidence type="ECO:0000313" key="2">
    <source>
        <dbReference type="EMBL" id="MFC7603820.1"/>
    </source>
</evidence>
<dbReference type="EMBL" id="JBHTEE010000001">
    <property type="protein sequence ID" value="MFC7603820.1"/>
    <property type="molecule type" value="Genomic_DNA"/>
</dbReference>
<keyword evidence="3" id="KW-1185">Reference proteome</keyword>
<name>A0ABW2T555_9ACTN</name>
<dbReference type="RefSeq" id="WP_343976084.1">
    <property type="nucleotide sequence ID" value="NZ_BAAAGK010000133.1"/>
</dbReference>
<evidence type="ECO:0000313" key="3">
    <source>
        <dbReference type="Proteomes" id="UP001596514"/>
    </source>
</evidence>